<dbReference type="OrthoDB" id="9811812at2"/>
<feature type="domain" description="YdhG-like" evidence="1">
    <location>
        <begin position="18"/>
        <end position="108"/>
    </location>
</feature>
<dbReference type="Pfam" id="PF08818">
    <property type="entry name" value="DUF1801"/>
    <property type="match status" value="1"/>
</dbReference>
<reference evidence="2 3" key="1">
    <citation type="submission" date="2018-02" db="EMBL/GenBank/DDBJ databases">
        <title>Genome sequencing of Solimonas sp. HR-BB.</title>
        <authorList>
            <person name="Lee Y."/>
            <person name="Jeon C.O."/>
        </authorList>
    </citation>
    <scope>NUCLEOTIDE SEQUENCE [LARGE SCALE GENOMIC DNA]</scope>
    <source>
        <strain evidence="2 3">HR-BB</strain>
    </source>
</reference>
<dbReference type="SUPFAM" id="SSF159888">
    <property type="entry name" value="YdhG-like"/>
    <property type="match status" value="1"/>
</dbReference>
<dbReference type="Proteomes" id="UP000238220">
    <property type="component" value="Unassembled WGS sequence"/>
</dbReference>
<dbReference type="EMBL" id="PSNW01000007">
    <property type="protein sequence ID" value="PPE73329.1"/>
    <property type="molecule type" value="Genomic_DNA"/>
</dbReference>
<dbReference type="Gene3D" id="3.90.1150.200">
    <property type="match status" value="1"/>
</dbReference>
<dbReference type="InterPro" id="IPR014922">
    <property type="entry name" value="YdhG-like"/>
</dbReference>
<evidence type="ECO:0000313" key="3">
    <source>
        <dbReference type="Proteomes" id="UP000238220"/>
    </source>
</evidence>
<evidence type="ECO:0000259" key="1">
    <source>
        <dbReference type="Pfam" id="PF08818"/>
    </source>
</evidence>
<organism evidence="2 3">
    <name type="scientific">Solimonas fluminis</name>
    <dbReference type="NCBI Taxonomy" id="2086571"/>
    <lineage>
        <taxon>Bacteria</taxon>
        <taxon>Pseudomonadati</taxon>
        <taxon>Pseudomonadota</taxon>
        <taxon>Gammaproteobacteria</taxon>
        <taxon>Nevskiales</taxon>
        <taxon>Nevskiaceae</taxon>
        <taxon>Solimonas</taxon>
    </lineage>
</organism>
<protein>
    <recommendedName>
        <fullName evidence="1">YdhG-like domain-containing protein</fullName>
    </recommendedName>
</protein>
<gene>
    <name evidence="2" type="ORF">C3942_13745</name>
</gene>
<keyword evidence="3" id="KW-1185">Reference proteome</keyword>
<comment type="caution">
    <text evidence="2">The sequence shown here is derived from an EMBL/GenBank/DDBJ whole genome shotgun (WGS) entry which is preliminary data.</text>
</comment>
<dbReference type="RefSeq" id="WP_104230925.1">
    <property type="nucleotide sequence ID" value="NZ_PSNW01000007.1"/>
</dbReference>
<name>A0A2S5TEC1_9GAMM</name>
<evidence type="ECO:0000313" key="2">
    <source>
        <dbReference type="EMBL" id="PPE73329.1"/>
    </source>
</evidence>
<proteinExistence type="predicted"/>
<sequence length="117" mass="12927">MAARDIDDYIAGFPPEVQKALQQVRATIRAAAPRATERISYQMPAFFQDGVLAYFGGFRKHIGLYPPVSGDAKLLRDAAPYAGAKGNLRFPLDRPVPCDLIRRIVEARLAARTRGRA</sequence>
<dbReference type="AlphaFoldDB" id="A0A2S5TEC1"/>
<accession>A0A2S5TEC1</accession>